<accession>A0A3A6Q0J1</accession>
<dbReference type="RefSeq" id="WP_120084292.1">
    <property type="nucleotide sequence ID" value="NZ_QMDW01000007.1"/>
</dbReference>
<dbReference type="OrthoDB" id="8842at2157"/>
<evidence type="ECO:0000313" key="10">
    <source>
        <dbReference type="EMBL" id="RJX50202.1"/>
    </source>
</evidence>
<dbReference type="InterPro" id="IPR036796">
    <property type="entry name" value="Ribosomal_uL11_N_sf"/>
</dbReference>
<feature type="domain" description="Large ribosomal subunit protein uL11 N-terminal" evidence="9">
    <location>
        <begin position="5"/>
        <end position="62"/>
    </location>
</feature>
<dbReference type="SMART" id="SM00649">
    <property type="entry name" value="RL11"/>
    <property type="match status" value="1"/>
</dbReference>
<dbReference type="EMBL" id="QMDW01000007">
    <property type="protein sequence ID" value="RJX50202.1"/>
    <property type="molecule type" value="Genomic_DNA"/>
</dbReference>
<keyword evidence="5 6" id="KW-0687">Ribonucleoprotein</keyword>
<comment type="function">
    <text evidence="6">Forms part of the ribosomal stalk which helps the ribosome interact with GTP-bound translation factors.</text>
</comment>
<dbReference type="SUPFAM" id="SSF54747">
    <property type="entry name" value="Ribosomal L11/L12e N-terminal domain"/>
    <property type="match status" value="1"/>
</dbReference>
<comment type="caution">
    <text evidence="10">The sequence shown here is derived from an EMBL/GenBank/DDBJ whole genome shotgun (WGS) entry which is preliminary data.</text>
</comment>
<dbReference type="SUPFAM" id="SSF46906">
    <property type="entry name" value="Ribosomal protein L11, C-terminal domain"/>
    <property type="match status" value="1"/>
</dbReference>
<dbReference type="InterPro" id="IPR020783">
    <property type="entry name" value="Ribosomal_uL11_C"/>
</dbReference>
<dbReference type="PANTHER" id="PTHR11661:SF1">
    <property type="entry name" value="LARGE RIBOSOMAL SUBUNIT PROTEIN UL11M"/>
    <property type="match status" value="1"/>
</dbReference>
<dbReference type="Gene3D" id="1.10.10.250">
    <property type="entry name" value="Ribosomal protein L11, C-terminal domain"/>
    <property type="match status" value="1"/>
</dbReference>
<keyword evidence="3 6" id="KW-0694">RNA-binding</keyword>
<sequence length="164" mass="17324">MAGTIEVLVPGGQANPGPPLGPELGPTPVDVQAVVQTINDETDAFDGMEVPITVDYEDDGSFEIDVGVPPTSELIKDEAGFDTGSGEPHEDFVADMSVEQVKKVAEQKSTDLLSYDVKNAAKEVSGTCMTLGVTIDGEDARTFKERVDDGEYDDVLVDDAEATA</sequence>
<evidence type="ECO:0000259" key="9">
    <source>
        <dbReference type="Pfam" id="PF03946"/>
    </source>
</evidence>
<dbReference type="Gene3D" id="3.30.1550.10">
    <property type="entry name" value="Ribosomal protein L11/L12, N-terminal domain"/>
    <property type="match status" value="1"/>
</dbReference>
<dbReference type="Proteomes" id="UP000281564">
    <property type="component" value="Unassembled WGS sequence"/>
</dbReference>
<keyword evidence="2 6" id="KW-0699">rRNA-binding</keyword>
<evidence type="ECO:0000256" key="2">
    <source>
        <dbReference type="ARBA" id="ARBA00022730"/>
    </source>
</evidence>
<dbReference type="Pfam" id="PF00298">
    <property type="entry name" value="Ribosomal_L11"/>
    <property type="match status" value="1"/>
</dbReference>
<evidence type="ECO:0000256" key="1">
    <source>
        <dbReference type="ARBA" id="ARBA00010537"/>
    </source>
</evidence>
<feature type="domain" description="Large ribosomal subunit protein uL11 C-terminal" evidence="8">
    <location>
        <begin position="68"/>
        <end position="135"/>
    </location>
</feature>
<dbReference type="HAMAP" id="MF_00736">
    <property type="entry name" value="Ribosomal_uL11"/>
    <property type="match status" value="1"/>
</dbReference>
<gene>
    <name evidence="6" type="primary">rpl11</name>
    <name evidence="10" type="ORF">DP106_06805</name>
</gene>
<dbReference type="GO" id="GO:0003735">
    <property type="term" value="F:structural constituent of ribosome"/>
    <property type="evidence" value="ECO:0007669"/>
    <property type="project" value="InterPro"/>
</dbReference>
<dbReference type="GO" id="GO:0006412">
    <property type="term" value="P:translation"/>
    <property type="evidence" value="ECO:0007669"/>
    <property type="project" value="UniProtKB-UniRule"/>
</dbReference>
<dbReference type="PANTHER" id="PTHR11661">
    <property type="entry name" value="60S RIBOSOMAL PROTEIN L12"/>
    <property type="match status" value="1"/>
</dbReference>
<proteinExistence type="inferred from homology"/>
<evidence type="ECO:0000259" key="8">
    <source>
        <dbReference type="Pfam" id="PF00298"/>
    </source>
</evidence>
<keyword evidence="4 6" id="KW-0689">Ribosomal protein</keyword>
<name>A0A3A6Q0J1_9EURY</name>
<dbReference type="InterPro" id="IPR036769">
    <property type="entry name" value="Ribosomal_uL11_C_sf"/>
</dbReference>
<protein>
    <recommendedName>
        <fullName evidence="6">Large ribosomal subunit protein uL11</fullName>
    </recommendedName>
</protein>
<comment type="subunit">
    <text evidence="6">Part of the ribosomal stalk of the 50S ribosomal subunit. Interacts with L10 and the large rRNA to form the base of the stalk. L10 forms an elongated spine to which L12 dimers bind in a sequential fashion forming a multimeric L10(L12)X complex.</text>
</comment>
<comment type="similarity">
    <text evidence="1 6 7">Belongs to the universal ribosomal protein uL11 family.</text>
</comment>
<dbReference type="InterPro" id="IPR000911">
    <property type="entry name" value="Ribosomal_uL11"/>
</dbReference>
<dbReference type="AlphaFoldDB" id="A0A3A6Q0J1"/>
<evidence type="ECO:0000256" key="5">
    <source>
        <dbReference type="ARBA" id="ARBA00023274"/>
    </source>
</evidence>
<evidence type="ECO:0000256" key="3">
    <source>
        <dbReference type="ARBA" id="ARBA00022884"/>
    </source>
</evidence>
<evidence type="ECO:0000313" key="11">
    <source>
        <dbReference type="Proteomes" id="UP000281564"/>
    </source>
</evidence>
<dbReference type="Pfam" id="PF03946">
    <property type="entry name" value="Ribosomal_L11_N"/>
    <property type="match status" value="1"/>
</dbReference>
<keyword evidence="11" id="KW-1185">Reference proteome</keyword>
<evidence type="ECO:0000256" key="6">
    <source>
        <dbReference type="HAMAP-Rule" id="MF_00736"/>
    </source>
</evidence>
<dbReference type="NCBIfam" id="NF002232">
    <property type="entry name" value="PRK01143.1"/>
    <property type="match status" value="1"/>
</dbReference>
<dbReference type="GO" id="GO:0015934">
    <property type="term" value="C:large ribosomal subunit"/>
    <property type="evidence" value="ECO:0007669"/>
    <property type="project" value="TreeGrafter"/>
</dbReference>
<dbReference type="GO" id="GO:0070180">
    <property type="term" value="F:large ribosomal subunit rRNA binding"/>
    <property type="evidence" value="ECO:0007669"/>
    <property type="project" value="UniProtKB-UniRule"/>
</dbReference>
<dbReference type="FunFam" id="1.10.10.250:FF:000006">
    <property type="entry name" value="50S ribosomal protein L11"/>
    <property type="match status" value="1"/>
</dbReference>
<evidence type="ECO:0000256" key="4">
    <source>
        <dbReference type="ARBA" id="ARBA00022980"/>
    </source>
</evidence>
<evidence type="ECO:0000256" key="7">
    <source>
        <dbReference type="RuleBase" id="RU003978"/>
    </source>
</evidence>
<reference evidence="10 11" key="1">
    <citation type="submission" date="2018-06" db="EMBL/GenBank/DDBJ databases">
        <title>Halonotius sp. F13-13 a new haloarchaeeon isolated from a solar saltern from Isla Cristina, Huelva, Spain.</title>
        <authorList>
            <person name="Duran-Viseras A."/>
            <person name="Sanchez-Porro C."/>
            <person name="Ventosa A."/>
        </authorList>
    </citation>
    <scope>NUCLEOTIDE SEQUENCE [LARGE SCALE GENOMIC DNA]</scope>
    <source>
        <strain evidence="10 11">CECT 7525</strain>
    </source>
</reference>
<dbReference type="CDD" id="cd00349">
    <property type="entry name" value="Ribosomal_L11"/>
    <property type="match status" value="1"/>
</dbReference>
<organism evidence="10 11">
    <name type="scientific">Halonotius pteroides</name>
    <dbReference type="NCBI Taxonomy" id="268735"/>
    <lineage>
        <taxon>Archaea</taxon>
        <taxon>Methanobacteriati</taxon>
        <taxon>Methanobacteriota</taxon>
        <taxon>Stenosarchaea group</taxon>
        <taxon>Halobacteria</taxon>
        <taxon>Halobacteriales</taxon>
        <taxon>Haloferacaceae</taxon>
        <taxon>Halonotius</taxon>
    </lineage>
</organism>
<dbReference type="InterPro" id="IPR020784">
    <property type="entry name" value="Ribosomal_uL11_N"/>
</dbReference>